<gene>
    <name evidence="6" type="ORF">CPAV1605_719</name>
</gene>
<reference evidence="6" key="1">
    <citation type="submission" date="2019-09" db="EMBL/GenBank/DDBJ databases">
        <authorList>
            <person name="Needham M D."/>
        </authorList>
    </citation>
    <scope>NUCLEOTIDE SEQUENCE</scope>
</reference>
<dbReference type="PANTHER" id="PTHR11618:SF13">
    <property type="entry name" value="TRANSCRIPTION INITIATION FACTOR IIB"/>
    <property type="match status" value="1"/>
</dbReference>
<dbReference type="InterPro" id="IPR013150">
    <property type="entry name" value="TFIIB_cyclin"/>
</dbReference>
<dbReference type="PRINTS" id="PR00685">
    <property type="entry name" value="TIFACTORIIB"/>
</dbReference>
<dbReference type="PROSITE" id="PS51134">
    <property type="entry name" value="ZF_TFIIB"/>
    <property type="match status" value="1"/>
</dbReference>
<evidence type="ECO:0000313" key="6">
    <source>
        <dbReference type="EMBL" id="VVU94994.1"/>
    </source>
</evidence>
<dbReference type="Gene3D" id="1.10.472.170">
    <property type="match status" value="1"/>
</dbReference>
<feature type="compositionally biased region" description="Low complexity" evidence="4">
    <location>
        <begin position="400"/>
        <end position="410"/>
    </location>
</feature>
<dbReference type="Gene3D" id="1.10.472.10">
    <property type="entry name" value="Cyclin-like"/>
    <property type="match status" value="1"/>
</dbReference>
<protein>
    <submittedName>
        <fullName evidence="6">Transcription factor TFIIB repeat</fullName>
    </submittedName>
</protein>
<sequence length="410" mass="47195">MISANNYKDLTEDEMWELFDKIDLDTEVQQNDISNEEEKEETYLCSSCHSDSLVNDPSKGYYVCNSCGVINQQYLDKHPEYNNYEDGKEEANRCGCPTNYFFPKASLGTKIKANNYSRLKVLHSWGQMPYRERSLLTVLENIQGKCKKYKITQTIIDNAKIMYKKINDCKHMRGKNKGKNIIIRCINRKSLIAACVFFGCKLQGKPRSPKEIADIFDLELKQVNKGCRKFLDLMNIDILMYKIRCSQSTDFIERYCKKLKIKKEYIECATRISNNIHKLDIASTHQPPSVAAGSILLMANLYDLDISKKSISEIFVISDVTIAKTYRKIQPYHKIITSDEITDKIYTKLCKKSGKATFKNDDDFIINTDSDNMNEDNNDNETSDASSEEDDDDDDEESSELNNTSVFEVI</sequence>
<evidence type="ECO:0000256" key="1">
    <source>
        <dbReference type="ARBA" id="ARBA00022737"/>
    </source>
</evidence>
<keyword evidence="3" id="KW-0804">Transcription</keyword>
<keyword evidence="1" id="KW-0677">Repeat</keyword>
<proteinExistence type="predicted"/>
<dbReference type="CDD" id="cd00043">
    <property type="entry name" value="CYCLIN_SF"/>
    <property type="match status" value="1"/>
</dbReference>
<dbReference type="GO" id="GO:0097550">
    <property type="term" value="C:transcription preinitiation complex"/>
    <property type="evidence" value="ECO:0007669"/>
    <property type="project" value="TreeGrafter"/>
</dbReference>
<keyword evidence="2" id="KW-0805">Transcription regulation</keyword>
<dbReference type="InterPro" id="IPR013137">
    <property type="entry name" value="Znf_TFIIB"/>
</dbReference>
<dbReference type="GO" id="GO:0017025">
    <property type="term" value="F:TBP-class protein binding"/>
    <property type="evidence" value="ECO:0007669"/>
    <property type="project" value="InterPro"/>
</dbReference>
<evidence type="ECO:0000256" key="2">
    <source>
        <dbReference type="ARBA" id="ARBA00023015"/>
    </source>
</evidence>
<organism evidence="6">
    <name type="scientific">seawater metagenome</name>
    <dbReference type="NCBI Taxonomy" id="1561972"/>
    <lineage>
        <taxon>unclassified sequences</taxon>
        <taxon>metagenomes</taxon>
        <taxon>ecological metagenomes</taxon>
    </lineage>
</organism>
<evidence type="ECO:0000256" key="4">
    <source>
        <dbReference type="SAM" id="MobiDB-lite"/>
    </source>
</evidence>
<dbReference type="GO" id="GO:0005634">
    <property type="term" value="C:nucleus"/>
    <property type="evidence" value="ECO:0007669"/>
    <property type="project" value="TreeGrafter"/>
</dbReference>
<dbReference type="SUPFAM" id="SSF57783">
    <property type="entry name" value="Zinc beta-ribbon"/>
    <property type="match status" value="1"/>
</dbReference>
<dbReference type="SUPFAM" id="SSF47954">
    <property type="entry name" value="Cyclin-like"/>
    <property type="match status" value="2"/>
</dbReference>
<dbReference type="PANTHER" id="PTHR11618">
    <property type="entry name" value="TRANSCRIPTION INITIATION FACTOR IIB-RELATED"/>
    <property type="match status" value="1"/>
</dbReference>
<evidence type="ECO:0000256" key="3">
    <source>
        <dbReference type="ARBA" id="ARBA00023163"/>
    </source>
</evidence>
<dbReference type="EMBL" id="CABVLZ010000003">
    <property type="protein sequence ID" value="VVU94994.1"/>
    <property type="molecule type" value="Genomic_DNA"/>
</dbReference>
<dbReference type="Pfam" id="PF00382">
    <property type="entry name" value="TFIIB"/>
    <property type="match status" value="2"/>
</dbReference>
<dbReference type="GO" id="GO:0070897">
    <property type="term" value="P:transcription preinitiation complex assembly"/>
    <property type="evidence" value="ECO:0007669"/>
    <property type="project" value="InterPro"/>
</dbReference>
<name>A0A5E8CK12_9ZZZZ</name>
<feature type="region of interest" description="Disordered" evidence="4">
    <location>
        <begin position="366"/>
        <end position="410"/>
    </location>
</feature>
<dbReference type="AlphaFoldDB" id="A0A5E8CK12"/>
<dbReference type="InterPro" id="IPR000812">
    <property type="entry name" value="TFIIB"/>
</dbReference>
<dbReference type="InterPro" id="IPR036915">
    <property type="entry name" value="Cyclin-like_sf"/>
</dbReference>
<feature type="domain" description="TFIIB-type" evidence="5">
    <location>
        <begin position="41"/>
        <end position="72"/>
    </location>
</feature>
<accession>A0A5E8CK12</accession>
<feature type="compositionally biased region" description="Acidic residues" evidence="4">
    <location>
        <begin position="372"/>
        <end position="399"/>
    </location>
</feature>
<evidence type="ECO:0000259" key="5">
    <source>
        <dbReference type="PROSITE" id="PS51134"/>
    </source>
</evidence>